<dbReference type="InterPro" id="IPR023299">
    <property type="entry name" value="ATPase_P-typ_cyto_dom_N"/>
</dbReference>
<name>A0ABY8UQM0_TETOB</name>
<dbReference type="SFLD" id="SFLDG00002">
    <property type="entry name" value="C1.7:_P-type_atpase_like"/>
    <property type="match status" value="1"/>
</dbReference>
<dbReference type="SFLD" id="SFLDF00027">
    <property type="entry name" value="p-type_atpase"/>
    <property type="match status" value="1"/>
</dbReference>
<feature type="transmembrane region" description="Helical" evidence="10">
    <location>
        <begin position="867"/>
        <end position="886"/>
    </location>
</feature>
<dbReference type="Pfam" id="PF08282">
    <property type="entry name" value="Hydrolase_3"/>
    <property type="match status" value="1"/>
</dbReference>
<feature type="transmembrane region" description="Helical" evidence="10">
    <location>
        <begin position="327"/>
        <end position="360"/>
    </location>
</feature>
<dbReference type="InterPro" id="IPR059000">
    <property type="entry name" value="ATPase_P-type_domA"/>
</dbReference>
<dbReference type="InterPro" id="IPR008250">
    <property type="entry name" value="ATPase_P-typ_transduc_dom_A_sf"/>
</dbReference>
<dbReference type="Pfam" id="PF00690">
    <property type="entry name" value="Cation_ATPase_N"/>
    <property type="match status" value="1"/>
</dbReference>
<evidence type="ECO:0000256" key="8">
    <source>
        <dbReference type="ARBA" id="ARBA00023136"/>
    </source>
</evidence>
<sequence>MSALDRLSRHSKGLARGSKGLAKTSTALDKKSIVSIAKNSTLGSASADGHVSVDIEADEVPWHAIPDAEEVVQELVSNSTDGLSIKEAERRLNDFGPNALTPPAKPGFLKRLWHHLNNVLIFVLFAAAVIKGALQSWPEFGLVLLVIIINTAIGMLQEGKAEKAAEAIKAMLSPNALVIRAGEQQTIPADELVPGDIVLLKSGDKVPADLRLITCTNLQVQEAMLTGESVPVSKVLSPAPAAASLGDRKCMCYSATAVTSGQARAVVVATGDSAEIGQINKMVNTVDNVRNNLVHQLEILGRWLSVMVLVVGVITLLLAVYRGGNSFRLAFASAVSVAVAIIPEGLPAMVTVVLAIGTTVMAKNNAIIRQLPAVETLGSLDVICSDKTGTLTKNEMTVVSIRTAERLYAVSGVGYAPKGGFSIKGKTSRLAASGDVAADAADTAAPAAAAANACSANELHALQALLEGATLCNDSVLSKSNEDGKEAYTPLGAPTEVALLTVCEKAGINQKQLKAAKPRVASVPFESEHKFMATVHEQGPPMAAAAGAAGAATAAAQQRKRIILVKGAPDRLLPLCKSQVAGDDVSVPAAPLDLSFWQEQQAQLSSKGLRVLALCRAELPADEDLTGLNAAAILGRGKFLSMVMLLAILDPPREEAVTAIKVAHRAGIQVKMITGDHALTALAIGGMLGIAGSGQVFTGPEIDRIDDGALRAIVLSCNVYARASPENKLRIVRALQELKKTVAMTGDGVNDAPALKAADVGVAMGITGTDVSKEAAKMVLADDNFASIVAAVKEGRRVWDNIRKILVFNLPVNLAQGLSVLYSYILGSSNPPLTALQVLLVNLVTSVTLGLPLAAKLAEPDVLDRPPLACCAVLILRLLVNLATSITLGLALAVWLLVNLVTSVTLGLALAAEPAEPDVMDRPPRRPNKRLVGKLLLWRCFFVCHLVVVLVLGMFEWALTTQLSLGRARAEAFNVLVGAQVVYFITCRFLKASTFHQRVFRGNKVAYASVLTTLLMMVFLTFTPGVNRFFSMEALLGVQVARVAVCMVVIYAVVEVEKALVDPVLMPMIRPVLAFLENITPRWLTVEHSKPLFTKCMQAPRTKSFRAQMRGKSRNPKPASIADDSKAAAAAAAAAEPGQLPQLTELAAVHHD</sequence>
<keyword evidence="8 10" id="KW-0472">Membrane</keyword>
<dbReference type="Gene3D" id="3.40.1110.10">
    <property type="entry name" value="Calcium-transporting ATPase, cytoplasmic domain N"/>
    <property type="match status" value="1"/>
</dbReference>
<feature type="domain" description="Cation-transporting P-type ATPase N-terminal" evidence="11">
    <location>
        <begin position="61"/>
        <end position="136"/>
    </location>
</feature>
<feature type="transmembrane region" description="Helical" evidence="10">
    <location>
        <begin position="833"/>
        <end position="855"/>
    </location>
</feature>
<dbReference type="InterPro" id="IPR006068">
    <property type="entry name" value="ATPase_P-typ_cation-transptr_C"/>
</dbReference>
<evidence type="ECO:0000256" key="10">
    <source>
        <dbReference type="SAM" id="Phobius"/>
    </source>
</evidence>
<feature type="transmembrane region" description="Helical" evidence="10">
    <location>
        <begin position="1002"/>
        <end position="1022"/>
    </location>
</feature>
<dbReference type="InterPro" id="IPR018303">
    <property type="entry name" value="ATPase_P-typ_P_site"/>
</dbReference>
<protein>
    <recommendedName>
        <fullName evidence="11">Cation-transporting P-type ATPase N-terminal domain-containing protein</fullName>
    </recommendedName>
</protein>
<dbReference type="Gene3D" id="3.40.50.1000">
    <property type="entry name" value="HAD superfamily/HAD-like"/>
    <property type="match status" value="1"/>
</dbReference>
<keyword evidence="2" id="KW-1003">Cell membrane</keyword>
<dbReference type="SUPFAM" id="SSF81665">
    <property type="entry name" value="Calcium ATPase, transmembrane domain M"/>
    <property type="match status" value="2"/>
</dbReference>
<dbReference type="InterPro" id="IPR036412">
    <property type="entry name" value="HAD-like_sf"/>
</dbReference>
<feature type="transmembrane region" description="Helical" evidence="10">
    <location>
        <begin position="892"/>
        <end position="915"/>
    </location>
</feature>
<evidence type="ECO:0000256" key="7">
    <source>
        <dbReference type="ARBA" id="ARBA00022989"/>
    </source>
</evidence>
<keyword evidence="4" id="KW-0547">Nucleotide-binding</keyword>
<evidence type="ECO:0000313" key="12">
    <source>
        <dbReference type="EMBL" id="WIA22576.1"/>
    </source>
</evidence>
<dbReference type="InterPro" id="IPR004014">
    <property type="entry name" value="ATPase_P-typ_cation-transptr_N"/>
</dbReference>
<feature type="region of interest" description="Disordered" evidence="9">
    <location>
        <begin position="1"/>
        <end position="20"/>
    </location>
</feature>
<keyword evidence="3 10" id="KW-0812">Transmembrane</keyword>
<dbReference type="Gene3D" id="2.70.150.10">
    <property type="entry name" value="Calcium-transporting ATPase, cytoplasmic transduction domain A"/>
    <property type="match status" value="1"/>
</dbReference>
<evidence type="ECO:0000256" key="2">
    <source>
        <dbReference type="ARBA" id="ARBA00022475"/>
    </source>
</evidence>
<dbReference type="PRINTS" id="PR00119">
    <property type="entry name" value="CATATPASE"/>
</dbReference>
<dbReference type="SMART" id="SM00831">
    <property type="entry name" value="Cation_ATPase_N"/>
    <property type="match status" value="1"/>
</dbReference>
<evidence type="ECO:0000256" key="9">
    <source>
        <dbReference type="SAM" id="MobiDB-lite"/>
    </source>
</evidence>
<feature type="transmembrane region" description="Helical" evidence="10">
    <location>
        <begin position="806"/>
        <end position="827"/>
    </location>
</feature>
<dbReference type="Proteomes" id="UP001244341">
    <property type="component" value="Chromosome 15b"/>
</dbReference>
<dbReference type="Pfam" id="PF00689">
    <property type="entry name" value="Cation_ATPase_C"/>
    <property type="match status" value="1"/>
</dbReference>
<evidence type="ECO:0000256" key="6">
    <source>
        <dbReference type="ARBA" id="ARBA00022967"/>
    </source>
</evidence>
<evidence type="ECO:0000256" key="5">
    <source>
        <dbReference type="ARBA" id="ARBA00022840"/>
    </source>
</evidence>
<accession>A0ABY8UQM0</accession>
<feature type="transmembrane region" description="Helical" evidence="10">
    <location>
        <begin position="300"/>
        <end position="321"/>
    </location>
</feature>
<keyword evidence="13" id="KW-1185">Reference proteome</keyword>
<evidence type="ECO:0000256" key="1">
    <source>
        <dbReference type="ARBA" id="ARBA00004651"/>
    </source>
</evidence>
<dbReference type="NCBIfam" id="TIGR01494">
    <property type="entry name" value="ATPase_P-type"/>
    <property type="match status" value="2"/>
</dbReference>
<keyword evidence="6" id="KW-1278">Translocase</keyword>
<comment type="subcellular location">
    <subcellularLocation>
        <location evidence="1">Cell membrane</location>
        <topology evidence="1">Multi-pass membrane protein</topology>
    </subcellularLocation>
</comment>
<evidence type="ECO:0000313" key="13">
    <source>
        <dbReference type="Proteomes" id="UP001244341"/>
    </source>
</evidence>
<keyword evidence="5" id="KW-0067">ATP-binding</keyword>
<dbReference type="Pfam" id="PF00122">
    <property type="entry name" value="E1-E2_ATPase"/>
    <property type="match status" value="1"/>
</dbReference>
<feature type="transmembrane region" description="Helical" evidence="10">
    <location>
        <begin position="972"/>
        <end position="990"/>
    </location>
</feature>
<evidence type="ECO:0000256" key="4">
    <source>
        <dbReference type="ARBA" id="ARBA00022741"/>
    </source>
</evidence>
<evidence type="ECO:0000256" key="3">
    <source>
        <dbReference type="ARBA" id="ARBA00022692"/>
    </source>
</evidence>
<dbReference type="InterPro" id="IPR023298">
    <property type="entry name" value="ATPase_P-typ_TM_dom_sf"/>
</dbReference>
<reference evidence="12 13" key="1">
    <citation type="submission" date="2023-05" db="EMBL/GenBank/DDBJ databases">
        <title>A 100% complete, gapless, phased diploid assembly of the Scenedesmus obliquus UTEX 3031 genome.</title>
        <authorList>
            <person name="Biondi T.C."/>
            <person name="Hanschen E.R."/>
            <person name="Kwon T."/>
            <person name="Eng W."/>
            <person name="Kruse C.P.S."/>
            <person name="Koehler S.I."/>
            <person name="Kunde Y."/>
            <person name="Gleasner C.D."/>
            <person name="You Mak K.T."/>
            <person name="Polle J."/>
            <person name="Hovde B.T."/>
            <person name="Starkenburg S.R."/>
        </authorList>
    </citation>
    <scope>NUCLEOTIDE SEQUENCE [LARGE SCALE GENOMIC DNA]</scope>
    <source>
        <strain evidence="12 13">DOE0152z</strain>
    </source>
</reference>
<dbReference type="InterPro" id="IPR044492">
    <property type="entry name" value="P_typ_ATPase_HD_dom"/>
</dbReference>
<proteinExistence type="predicted"/>
<dbReference type="InterPro" id="IPR023214">
    <property type="entry name" value="HAD_sf"/>
</dbReference>
<feature type="transmembrane region" description="Helical" evidence="10">
    <location>
        <begin position="115"/>
        <end position="134"/>
    </location>
</feature>
<feature type="region of interest" description="Disordered" evidence="9">
    <location>
        <begin position="1104"/>
        <end position="1126"/>
    </location>
</feature>
<organism evidence="12 13">
    <name type="scientific">Tetradesmus obliquus</name>
    <name type="common">Green alga</name>
    <name type="synonym">Acutodesmus obliquus</name>
    <dbReference type="NCBI Taxonomy" id="3088"/>
    <lineage>
        <taxon>Eukaryota</taxon>
        <taxon>Viridiplantae</taxon>
        <taxon>Chlorophyta</taxon>
        <taxon>core chlorophytes</taxon>
        <taxon>Chlorophyceae</taxon>
        <taxon>CS clade</taxon>
        <taxon>Sphaeropleales</taxon>
        <taxon>Scenedesmaceae</taxon>
        <taxon>Tetradesmus</taxon>
    </lineage>
</organism>
<dbReference type="PANTHER" id="PTHR43294:SF21">
    <property type="entry name" value="CATION TRANSPORTING ATPASE"/>
    <property type="match status" value="1"/>
</dbReference>
<dbReference type="SUPFAM" id="SSF81653">
    <property type="entry name" value="Calcium ATPase, transduction domain A"/>
    <property type="match status" value="1"/>
</dbReference>
<dbReference type="InterPro" id="IPR050510">
    <property type="entry name" value="Cation_transp_ATPase_P-type"/>
</dbReference>
<dbReference type="SFLD" id="SFLDS00003">
    <property type="entry name" value="Haloacid_Dehalogenase"/>
    <property type="match status" value="1"/>
</dbReference>
<dbReference type="EMBL" id="CP126222">
    <property type="protein sequence ID" value="WIA22576.1"/>
    <property type="molecule type" value="Genomic_DNA"/>
</dbReference>
<dbReference type="InterPro" id="IPR001757">
    <property type="entry name" value="P_typ_ATPase"/>
</dbReference>
<keyword evidence="7 10" id="KW-1133">Transmembrane helix</keyword>
<dbReference type="PROSITE" id="PS00154">
    <property type="entry name" value="ATPASE_E1_E2"/>
    <property type="match status" value="1"/>
</dbReference>
<feature type="transmembrane region" description="Helical" evidence="10">
    <location>
        <begin position="936"/>
        <end position="960"/>
    </location>
</feature>
<dbReference type="PANTHER" id="PTHR43294">
    <property type="entry name" value="SODIUM/POTASSIUM-TRANSPORTING ATPASE SUBUNIT ALPHA"/>
    <property type="match status" value="1"/>
</dbReference>
<evidence type="ECO:0000259" key="11">
    <source>
        <dbReference type="SMART" id="SM00831"/>
    </source>
</evidence>
<dbReference type="PRINTS" id="PR00120">
    <property type="entry name" value="HATPASE"/>
</dbReference>
<gene>
    <name evidence="12" type="ORF">OEZ85_001007</name>
</gene>
<dbReference type="SUPFAM" id="SSF56784">
    <property type="entry name" value="HAD-like"/>
    <property type="match status" value="1"/>
</dbReference>
<dbReference type="Gene3D" id="1.20.1110.10">
    <property type="entry name" value="Calcium-transporting ATPase, transmembrane domain"/>
    <property type="match status" value="3"/>
</dbReference>
<dbReference type="Pfam" id="PF13246">
    <property type="entry name" value="Cation_ATPase"/>
    <property type="match status" value="1"/>
</dbReference>
<feature type="transmembrane region" description="Helical" evidence="10">
    <location>
        <begin position="140"/>
        <end position="156"/>
    </location>
</feature>
<dbReference type="SUPFAM" id="SSF81660">
    <property type="entry name" value="Metal cation-transporting ATPase, ATP-binding domain N"/>
    <property type="match status" value="1"/>
</dbReference>